<dbReference type="Gene3D" id="2.60.40.10">
    <property type="entry name" value="Immunoglobulins"/>
    <property type="match status" value="2"/>
</dbReference>
<dbReference type="InterPro" id="IPR013783">
    <property type="entry name" value="Ig-like_fold"/>
</dbReference>
<evidence type="ECO:0000256" key="2">
    <source>
        <dbReference type="ARBA" id="ARBA00010952"/>
    </source>
</evidence>
<dbReference type="Pfam" id="PF17791">
    <property type="entry name" value="MG3"/>
    <property type="match status" value="1"/>
</dbReference>
<dbReference type="SMART" id="SM01419">
    <property type="entry name" value="Thiol-ester_cl"/>
    <property type="match status" value="1"/>
</dbReference>
<dbReference type="SMART" id="SM01360">
    <property type="entry name" value="A2M"/>
    <property type="match status" value="1"/>
</dbReference>
<keyword evidence="3" id="KW-0964">Secreted</keyword>
<dbReference type="InterPro" id="IPR011626">
    <property type="entry name" value="Alpha-macroglobulin_TED"/>
</dbReference>
<feature type="chain" id="PRO_5028365170" evidence="9">
    <location>
        <begin position="21"/>
        <end position="1426"/>
    </location>
</feature>
<dbReference type="InterPro" id="IPR050473">
    <property type="entry name" value="A2M/Complement_sys"/>
</dbReference>
<dbReference type="InParanoid" id="A0A6P7WIF9"/>
<dbReference type="InterPro" id="IPR041555">
    <property type="entry name" value="MG3"/>
</dbReference>
<proteinExistence type="inferred from homology"/>
<dbReference type="FunFam" id="2.60.40.1930:FF:000001">
    <property type="entry name" value="CD109 isoform 3"/>
    <property type="match status" value="1"/>
</dbReference>
<sequence length="1426" mass="158063">MWAAAAVLTFLLLQVQTAGTQEPPPNFSVLLPAQLWHPSTPRACVLISYLKDPAQLTVELQTSAKKQTIFRASGSLQELFHCFQFQVPPPAGGSEEVAVVSLRAQGSSYQFKARKTVLIRRKDSKTIIQTDKPTYKAGQTVNVRIVNLDENFRSSTDKLPLVQLQDPDGNQIGQWFNVLPQHGIVDLSFSLSIKPALGTYTFIAGNARHTFTVEASELEKFLVVFQLPPVVSLSDKSFQFNVCAWYTYGKPVQGLVKISVCHRYYRNAWYGEGPKEDSCQNITGKMEGRGSFLAVADMETLKADINNYLLSLEVQATVQEDDTGFVVHTSGNSRLSYTLSRVMFEGVDIYYQSRLPYRGKMKLTGPDDSPLNGQILHLTVRRENQVLLNETYETDNTGTASFILDTDSWGQEHIELEGWYKIEEPVMEEGKYTLYHEAAQHTVIPMFTSSSSVLQIQPLEGELPCGQDQQLTVDYIIDPKDMETSASHLAIAYFVMAKGGIVEEGQKTVEKDALRGSLTITLNIASHMAPQVRVLVYATFPNRKAMADSTLLQISKCFTNEVTLEFSVPKVFSGSKLDLQLQAAPGSLCAVCAVDHNIQLMRPEDELTTESLYNLFSEWYQGGHPSKVQEPDPCMEPGSQGRQPTIWIPSWYQRDPDINSLFKDAGLKIITNVAIIKPVDCSVPPQMPLYMGSSDQESSQYSHRQEQTLFADTWLWSLHSIGSTGNESVPVTVPDTITDWEASMFCIADIGFGLSPAKRLRAFKPFAVELTLLPSMVRGESFPVKVTVSNNLFNCIKVHVSLVDSPDFQVSLCPKCSYTRCLCADDSTTFSWNITAMILGEMNLTVSTEALSTRQICSGQETVVPDQGRTDTLIKTILVRPEGVSVEKTHSSLLCLKGTFEESVPLEVPDYVVEGSSRAYISVFGDILGPTLHNLDRLIQMPVGGGEQNTMAFVTVIYMLQYLEKTHQLTDEIKTQAYKYLISGYQQQLTYKHNDGSYSAFGKRDGGGNIRLTASVMKSFVQAVSYIPIDQQTIKDSMRWLRDQQLPSGCFPDEVSLFLSAIKGSVDDGKSLTAYVVVTLLEMGISTSDGMVSTALSCLMASARNLTSLHTHVLLAYACSLTGDVDTRAFLMELIDQQAIQSDGQLHWEYNTRSAENEGYWAQPFSFDEELTSYVLLAVLSDPDLERIDIGRASAIVRWLTRQQNAYGTYSSTQDTMVALQAVTKYAALTFTEDGEVAVTVTSAHSFQTTFHVDNRNRLLLQQASLTEIPGSYEVRANGTGCVLVQVTQRYNVPPPMSNATFSLSLSIEPQDCANSTGLLFLTIHVRYNGNCNASNMAVIEVGMLSGYSPGDDMEQVLLRGPSVKMVEIKDAAVSIYLDKLDCVPHSYPLPMTRKILVGNLQPALVKVYNYCQPENNAVMEYSALC</sequence>
<reference evidence="14" key="1">
    <citation type="submission" date="2025-08" db="UniProtKB">
        <authorList>
            <consortium name="RefSeq"/>
        </authorList>
    </citation>
    <scope>IDENTIFICATION</scope>
</reference>
<dbReference type="SMART" id="SM01359">
    <property type="entry name" value="A2M_N_2"/>
    <property type="match status" value="1"/>
</dbReference>
<dbReference type="Gene3D" id="2.60.120.1540">
    <property type="match status" value="1"/>
</dbReference>
<keyword evidence="5 9" id="KW-0732">Signal</keyword>
<evidence type="ECO:0000259" key="12">
    <source>
        <dbReference type="SMART" id="SM01361"/>
    </source>
</evidence>
<evidence type="ECO:0000259" key="10">
    <source>
        <dbReference type="SMART" id="SM01359"/>
    </source>
</evidence>
<organism evidence="13 14">
    <name type="scientific">Microcaecilia unicolor</name>
    <dbReference type="NCBI Taxonomy" id="1415580"/>
    <lineage>
        <taxon>Eukaryota</taxon>
        <taxon>Metazoa</taxon>
        <taxon>Chordata</taxon>
        <taxon>Craniata</taxon>
        <taxon>Vertebrata</taxon>
        <taxon>Euteleostomi</taxon>
        <taxon>Amphibia</taxon>
        <taxon>Gymnophiona</taxon>
        <taxon>Siphonopidae</taxon>
        <taxon>Microcaecilia</taxon>
    </lineage>
</organism>
<dbReference type="InterPro" id="IPR009048">
    <property type="entry name" value="A-macroglobulin_rcpt-bd"/>
</dbReference>
<evidence type="ECO:0000313" key="13">
    <source>
        <dbReference type="Proteomes" id="UP000515156"/>
    </source>
</evidence>
<dbReference type="Pfam" id="PF07703">
    <property type="entry name" value="A2M_BRD"/>
    <property type="match status" value="1"/>
</dbReference>
<dbReference type="Gene3D" id="1.50.10.20">
    <property type="match status" value="1"/>
</dbReference>
<dbReference type="Proteomes" id="UP000515156">
    <property type="component" value="Chromosome 14"/>
</dbReference>
<accession>A0A6P7WIF9</accession>
<dbReference type="InterPro" id="IPR008930">
    <property type="entry name" value="Terpenoid_cyclase/PrenylTrfase"/>
</dbReference>
<evidence type="ECO:0000256" key="8">
    <source>
        <dbReference type="ARBA" id="ARBA00023180"/>
    </source>
</evidence>
<keyword evidence="13" id="KW-1185">Reference proteome</keyword>
<dbReference type="GO" id="GO:0004867">
    <property type="term" value="F:serine-type endopeptidase inhibitor activity"/>
    <property type="evidence" value="ECO:0007669"/>
    <property type="project" value="UniProtKB-KW"/>
</dbReference>
<dbReference type="GO" id="GO:0005615">
    <property type="term" value="C:extracellular space"/>
    <property type="evidence" value="ECO:0007669"/>
    <property type="project" value="InterPro"/>
</dbReference>
<dbReference type="GeneID" id="115457685"/>
<evidence type="ECO:0000259" key="11">
    <source>
        <dbReference type="SMART" id="SM01360"/>
    </source>
</evidence>
<dbReference type="InterPro" id="IPR047565">
    <property type="entry name" value="Alpha-macroglob_thiol-ester_cl"/>
</dbReference>
<dbReference type="Pfam" id="PF01835">
    <property type="entry name" value="MG2"/>
    <property type="match status" value="1"/>
</dbReference>
<feature type="signal peptide" evidence="9">
    <location>
        <begin position="1"/>
        <end position="20"/>
    </location>
</feature>
<dbReference type="Gene3D" id="2.20.130.20">
    <property type="match status" value="1"/>
</dbReference>
<name>A0A6P7WIF9_9AMPH</name>
<dbReference type="InterPro" id="IPR001599">
    <property type="entry name" value="Macroglobln_a2"/>
</dbReference>
<keyword evidence="6" id="KW-0722">Serine protease inhibitor</keyword>
<feature type="domain" description="Alpha-macroglobulin receptor-binding" evidence="12">
    <location>
        <begin position="1335"/>
        <end position="1422"/>
    </location>
</feature>
<comment type="subcellular location">
    <subcellularLocation>
        <location evidence="1">Secreted</location>
    </subcellularLocation>
</comment>
<dbReference type="Pfam" id="PF07677">
    <property type="entry name" value="A2M_recep"/>
    <property type="match status" value="1"/>
</dbReference>
<protein>
    <submittedName>
        <fullName evidence="14">Alpha-2-macroglobulin-like protein 1 isoform X1</fullName>
    </submittedName>
</protein>
<dbReference type="SUPFAM" id="SSF81296">
    <property type="entry name" value="E set domains"/>
    <property type="match status" value="1"/>
</dbReference>
<dbReference type="InterPro" id="IPR014756">
    <property type="entry name" value="Ig_E-set"/>
</dbReference>
<keyword evidence="4" id="KW-0646">Protease inhibitor</keyword>
<evidence type="ECO:0000256" key="7">
    <source>
        <dbReference type="ARBA" id="ARBA00023157"/>
    </source>
</evidence>
<feature type="domain" description="Alpha-2-macroglobulin bait region" evidence="10">
    <location>
        <begin position="454"/>
        <end position="601"/>
    </location>
</feature>
<dbReference type="PANTHER" id="PTHR11412:SF182">
    <property type="entry name" value="ALPHA-2-MACROGLOBULIN-LIKE PROTEIN 1"/>
    <property type="match status" value="1"/>
</dbReference>
<keyword evidence="7" id="KW-1015">Disulfide bond</keyword>
<keyword evidence="8" id="KW-0325">Glycoprotein</keyword>
<dbReference type="SMART" id="SM01361">
    <property type="entry name" value="A2M_recep"/>
    <property type="match status" value="1"/>
</dbReference>
<dbReference type="InterPro" id="IPR036595">
    <property type="entry name" value="A-macroglobulin_rcpt-bd_sf"/>
</dbReference>
<dbReference type="RefSeq" id="XP_030043087.1">
    <property type="nucleotide sequence ID" value="XM_030187227.1"/>
</dbReference>
<evidence type="ECO:0000256" key="9">
    <source>
        <dbReference type="SAM" id="SignalP"/>
    </source>
</evidence>
<dbReference type="Pfam" id="PF07678">
    <property type="entry name" value="TED_complement"/>
    <property type="match status" value="1"/>
</dbReference>
<dbReference type="KEGG" id="muo:115457685"/>
<dbReference type="OrthoDB" id="9998011at2759"/>
<dbReference type="PANTHER" id="PTHR11412">
    <property type="entry name" value="MACROGLOBULIN / COMPLEMENT"/>
    <property type="match status" value="1"/>
</dbReference>
<dbReference type="InterPro" id="IPR002890">
    <property type="entry name" value="MG2"/>
</dbReference>
<evidence type="ECO:0000256" key="1">
    <source>
        <dbReference type="ARBA" id="ARBA00004613"/>
    </source>
</evidence>
<dbReference type="Pfam" id="PF00207">
    <property type="entry name" value="A2M"/>
    <property type="match status" value="1"/>
</dbReference>
<feature type="domain" description="Alpha-2-macroglobulin" evidence="11">
    <location>
        <begin position="713"/>
        <end position="802"/>
    </location>
</feature>
<dbReference type="Gene3D" id="2.60.40.1940">
    <property type="match status" value="1"/>
</dbReference>
<dbReference type="Pfam" id="PF17789">
    <property type="entry name" value="MG4"/>
    <property type="match status" value="1"/>
</dbReference>
<comment type="similarity">
    <text evidence="2">Belongs to the protease inhibitor I39 (alpha-2-macroglobulin) family.</text>
</comment>
<dbReference type="Gene3D" id="2.60.40.690">
    <property type="entry name" value="Alpha-macroglobulin, receptor-binding domain"/>
    <property type="match status" value="1"/>
</dbReference>
<dbReference type="Gene3D" id="2.60.40.1930">
    <property type="match status" value="2"/>
</dbReference>
<evidence type="ECO:0000256" key="6">
    <source>
        <dbReference type="ARBA" id="ARBA00022900"/>
    </source>
</evidence>
<evidence type="ECO:0000256" key="4">
    <source>
        <dbReference type="ARBA" id="ARBA00022690"/>
    </source>
</evidence>
<dbReference type="SUPFAM" id="SSF49410">
    <property type="entry name" value="Alpha-macroglobulin receptor domain"/>
    <property type="match status" value="1"/>
</dbReference>
<evidence type="ECO:0000256" key="5">
    <source>
        <dbReference type="ARBA" id="ARBA00022729"/>
    </source>
</evidence>
<gene>
    <name evidence="14" type="primary">LOC115457685</name>
</gene>
<dbReference type="FunFam" id="1.50.10.20:FF:000001">
    <property type="entry name" value="CD109 isoform 1"/>
    <property type="match status" value="1"/>
</dbReference>
<evidence type="ECO:0000313" key="14">
    <source>
        <dbReference type="RefSeq" id="XP_030043087.1"/>
    </source>
</evidence>
<dbReference type="SUPFAM" id="SSF48239">
    <property type="entry name" value="Terpenoid cyclases/Protein prenyltransferases"/>
    <property type="match status" value="1"/>
</dbReference>
<evidence type="ECO:0000256" key="3">
    <source>
        <dbReference type="ARBA" id="ARBA00022525"/>
    </source>
</evidence>
<dbReference type="InterPro" id="IPR040839">
    <property type="entry name" value="MG4"/>
</dbReference>
<dbReference type="InterPro" id="IPR011625">
    <property type="entry name" value="A2M_N_BRD"/>
</dbReference>